<feature type="region of interest" description="Disordered" evidence="9">
    <location>
        <begin position="613"/>
        <end position="634"/>
    </location>
</feature>
<dbReference type="GeneID" id="54417345"/>
<dbReference type="InterPro" id="IPR030616">
    <property type="entry name" value="Aur-like"/>
</dbReference>
<feature type="region of interest" description="Disordered" evidence="9">
    <location>
        <begin position="280"/>
        <end position="300"/>
    </location>
</feature>
<feature type="compositionally biased region" description="Low complexity" evidence="9">
    <location>
        <begin position="1"/>
        <end position="36"/>
    </location>
</feature>
<evidence type="ECO:0000256" key="3">
    <source>
        <dbReference type="ARBA" id="ARBA00022741"/>
    </source>
</evidence>
<feature type="compositionally biased region" description="Polar residues" evidence="9">
    <location>
        <begin position="131"/>
        <end position="141"/>
    </location>
</feature>
<evidence type="ECO:0000256" key="2">
    <source>
        <dbReference type="ARBA" id="ARBA00022679"/>
    </source>
</evidence>
<evidence type="ECO:0000256" key="6">
    <source>
        <dbReference type="PIRSR" id="PIRSR630616-1"/>
    </source>
</evidence>
<sequence>MPLRSSSSRPNLRPTFSASSFADSASPGSSLSSPALNAMTDITPLPSPLVGEEGAGSPNPWRRASATMTMSGSRPGSRGSASAIVPGTEATAASMETTHPAPSSSTHANSKNLPFPTRSSPSRKKKGYQSLMPTTVETHGTPTVARREASPGHSRSRSVSDYVPEPLHNSRPRNVTISSSSIDASQGALQREAYLADKRGFTSAPAPAPTLPTPPPSNRSVTESDGEEPALQEAEPAGETFTIHAGPQRKPITYRPIRPLGQGTFSKVVLATSEAAADVRARRERAGPTAVSPRAPEEPGYDPGRLVALKIVAHGPAGGADEERVELGLKREVEILKSIRHPSLVNLRAFDLERGDKQALLVLEYCPGGDLFELASKNLEVFTGGVARRIFAELVGAVRYLHSKWIVHRDIKLENILLNYPASFISHLPSPTSHPYPLITLTDLGLSRSIPSPPHSPFLTTRCGSEDYAAPEILLGQPYDGRATDAWAAGVVLYTLIEGRLPFDPPAGGKSRGRSKAAHRIARCEWGWWRFGDEDGNWVERGEGAEEGQWRGARRVVGALLKKASRGRLSLDEVAVMEWVHGGIDVKGGLTREYIGEEEMMEGRAGEVRLMGELGELESPTLKDEDEDMQDPDR</sequence>
<dbReference type="GO" id="GO:0004674">
    <property type="term" value="F:protein serine/threonine kinase activity"/>
    <property type="evidence" value="ECO:0007669"/>
    <property type="project" value="UniProtKB-KW"/>
</dbReference>
<dbReference type="AlphaFoldDB" id="A0A6G1FSE6"/>
<evidence type="ECO:0000313" key="12">
    <source>
        <dbReference type="Proteomes" id="UP000504638"/>
    </source>
</evidence>
<dbReference type="RefSeq" id="XP_033530416.1">
    <property type="nucleotide sequence ID" value="XM_033676775.1"/>
</dbReference>
<evidence type="ECO:0000256" key="9">
    <source>
        <dbReference type="SAM" id="MobiDB-lite"/>
    </source>
</evidence>
<feature type="region of interest" description="Disordered" evidence="9">
    <location>
        <begin position="1"/>
        <end position="256"/>
    </location>
</feature>
<dbReference type="Gene3D" id="1.10.510.10">
    <property type="entry name" value="Transferase(Phosphotransferase) domain 1"/>
    <property type="match status" value="1"/>
</dbReference>
<dbReference type="OrthoDB" id="410920at2759"/>
<feature type="compositionally biased region" description="Low complexity" evidence="9">
    <location>
        <begin position="71"/>
        <end position="83"/>
    </location>
</feature>
<reference evidence="11 13" key="1">
    <citation type="submission" date="2020-01" db="EMBL/GenBank/DDBJ databases">
        <authorList>
            <consortium name="DOE Joint Genome Institute"/>
            <person name="Haridas S."/>
            <person name="Albert R."/>
            <person name="Binder M."/>
            <person name="Bloem J."/>
            <person name="Labutti K."/>
            <person name="Salamov A."/>
            <person name="Andreopoulos B."/>
            <person name="Baker S.E."/>
            <person name="Barry K."/>
            <person name="Bills G."/>
            <person name="Bluhm B.H."/>
            <person name="Cannon C."/>
            <person name="Castanera R."/>
            <person name="Culley D.E."/>
            <person name="Daum C."/>
            <person name="Ezra D."/>
            <person name="Gonzalez J.B."/>
            <person name="Henrissat B."/>
            <person name="Kuo A."/>
            <person name="Liang C."/>
            <person name="Lipzen A."/>
            <person name="Lutzoni F."/>
            <person name="Magnuson J."/>
            <person name="Mondo S."/>
            <person name="Nolan M."/>
            <person name="Ohm R."/>
            <person name="Pangilinan J."/>
            <person name="Park H.-J."/>
            <person name="Ramirez L."/>
            <person name="Alfaro M."/>
            <person name="Sun H."/>
            <person name="Tritt A."/>
            <person name="Yoshinaga Y."/>
            <person name="Zwiers L.-H."/>
            <person name="Turgeon B.G."/>
            <person name="Goodwin S.B."/>
            <person name="Spatafora J.W."/>
            <person name="Crous P.W."/>
            <person name="Grigoriev I.V."/>
        </authorList>
    </citation>
    <scope>NUCLEOTIDE SEQUENCE</scope>
    <source>
        <strain evidence="11 13">CBS 781.70</strain>
    </source>
</reference>
<feature type="domain" description="Protein kinase" evidence="10">
    <location>
        <begin position="254"/>
        <end position="580"/>
    </location>
</feature>
<keyword evidence="4 11" id="KW-0418">Kinase</keyword>
<dbReference type="InterPro" id="IPR008271">
    <property type="entry name" value="Ser/Thr_kinase_AS"/>
</dbReference>
<feature type="binding site" evidence="7">
    <location>
        <begin position="414"/>
        <end position="415"/>
    </location>
    <ligand>
        <name>ATP</name>
        <dbReference type="ChEBI" id="CHEBI:30616"/>
    </ligand>
</feature>
<feature type="compositionally biased region" description="Pro residues" evidence="9">
    <location>
        <begin position="206"/>
        <end position="217"/>
    </location>
</feature>
<dbReference type="InterPro" id="IPR011009">
    <property type="entry name" value="Kinase-like_dom_sf"/>
</dbReference>
<feature type="binding site" evidence="7">
    <location>
        <position position="443"/>
    </location>
    <ligand>
        <name>ATP</name>
        <dbReference type="ChEBI" id="CHEBI:30616"/>
    </ligand>
</feature>
<reference evidence="13" key="2">
    <citation type="submission" date="2020-04" db="EMBL/GenBank/DDBJ databases">
        <authorList>
            <consortium name="NCBI Genome Project"/>
        </authorList>
    </citation>
    <scope>NUCLEOTIDE SEQUENCE</scope>
    <source>
        <strain evidence="13">CBS 781.70</strain>
    </source>
</reference>
<organism evidence="11">
    <name type="scientific">Eremomyces bilateralis CBS 781.70</name>
    <dbReference type="NCBI Taxonomy" id="1392243"/>
    <lineage>
        <taxon>Eukaryota</taxon>
        <taxon>Fungi</taxon>
        <taxon>Dikarya</taxon>
        <taxon>Ascomycota</taxon>
        <taxon>Pezizomycotina</taxon>
        <taxon>Dothideomycetes</taxon>
        <taxon>Dothideomycetes incertae sedis</taxon>
        <taxon>Eremomycetales</taxon>
        <taxon>Eremomycetaceae</taxon>
        <taxon>Eremomyces</taxon>
    </lineage>
</organism>
<feature type="active site" description="Proton acceptor" evidence="6">
    <location>
        <position position="410"/>
    </location>
</feature>
<feature type="compositionally biased region" description="Polar residues" evidence="9">
    <location>
        <begin position="172"/>
        <end position="188"/>
    </location>
</feature>
<evidence type="ECO:0000256" key="1">
    <source>
        <dbReference type="ARBA" id="ARBA00022527"/>
    </source>
</evidence>
<evidence type="ECO:0000313" key="13">
    <source>
        <dbReference type="RefSeq" id="XP_033530416.1"/>
    </source>
</evidence>
<dbReference type="PROSITE" id="PS50011">
    <property type="entry name" value="PROTEIN_KINASE_DOM"/>
    <property type="match status" value="1"/>
</dbReference>
<evidence type="ECO:0000256" key="8">
    <source>
        <dbReference type="PIRSR" id="PIRSR630616-3"/>
    </source>
</evidence>
<dbReference type="PANTHER" id="PTHR24350">
    <property type="entry name" value="SERINE/THREONINE-PROTEIN KINASE IAL-RELATED"/>
    <property type="match status" value="1"/>
</dbReference>
<keyword evidence="2" id="KW-0808">Transferase</keyword>
<dbReference type="Proteomes" id="UP000504638">
    <property type="component" value="Unplaced"/>
</dbReference>
<accession>A0A6G1FSE6</accession>
<evidence type="ECO:0000256" key="7">
    <source>
        <dbReference type="PIRSR" id="PIRSR630616-2"/>
    </source>
</evidence>
<evidence type="ECO:0000256" key="4">
    <source>
        <dbReference type="ARBA" id="ARBA00022777"/>
    </source>
</evidence>
<keyword evidence="1" id="KW-0723">Serine/threonine-protein kinase</keyword>
<protein>
    <submittedName>
        <fullName evidence="11 13">Kinase-like protein</fullName>
    </submittedName>
</protein>
<dbReference type="SUPFAM" id="SSF56112">
    <property type="entry name" value="Protein kinase-like (PK-like)"/>
    <property type="match status" value="1"/>
</dbReference>
<evidence type="ECO:0000313" key="11">
    <source>
        <dbReference type="EMBL" id="KAF1808785.1"/>
    </source>
</evidence>
<dbReference type="SMART" id="SM00220">
    <property type="entry name" value="S_TKc"/>
    <property type="match status" value="1"/>
</dbReference>
<evidence type="ECO:0000259" key="10">
    <source>
        <dbReference type="PROSITE" id="PS50011"/>
    </source>
</evidence>
<keyword evidence="12" id="KW-1185">Reference proteome</keyword>
<keyword evidence="3 7" id="KW-0547">Nucleotide-binding</keyword>
<proteinExistence type="predicted"/>
<feature type="compositionally biased region" description="Polar residues" evidence="9">
    <location>
        <begin position="94"/>
        <end position="120"/>
    </location>
</feature>
<name>A0A6G1FSE6_9PEZI</name>
<dbReference type="InterPro" id="IPR000719">
    <property type="entry name" value="Prot_kinase_dom"/>
</dbReference>
<keyword evidence="5 7" id="KW-0067">ATP-binding</keyword>
<gene>
    <name evidence="11 13" type="ORF">P152DRAFT_404689</name>
</gene>
<feature type="compositionally biased region" description="Acidic residues" evidence="9">
    <location>
        <begin position="624"/>
        <end position="634"/>
    </location>
</feature>
<evidence type="ECO:0000256" key="5">
    <source>
        <dbReference type="ARBA" id="ARBA00022840"/>
    </source>
</evidence>
<dbReference type="EMBL" id="ML975179">
    <property type="protein sequence ID" value="KAF1808785.1"/>
    <property type="molecule type" value="Genomic_DNA"/>
</dbReference>
<reference evidence="13" key="3">
    <citation type="submission" date="2025-04" db="UniProtKB">
        <authorList>
            <consortium name="RefSeq"/>
        </authorList>
    </citation>
    <scope>IDENTIFICATION</scope>
    <source>
        <strain evidence="13">CBS 781.70</strain>
    </source>
</reference>
<feature type="cross-link" description="Glycyl lysine isopeptide (Lys-Gly) (interchain with G-Cter in SUMO2)" evidence="8">
    <location>
        <position position="412"/>
    </location>
</feature>
<dbReference type="GO" id="GO:0005524">
    <property type="term" value="F:ATP binding"/>
    <property type="evidence" value="ECO:0007669"/>
    <property type="project" value="UniProtKB-KW"/>
</dbReference>
<dbReference type="PROSITE" id="PS00108">
    <property type="entry name" value="PROTEIN_KINASE_ST"/>
    <property type="match status" value="1"/>
</dbReference>
<dbReference type="Pfam" id="PF00069">
    <property type="entry name" value="Pkinase"/>
    <property type="match status" value="1"/>
</dbReference>